<dbReference type="InterPro" id="IPR055473">
    <property type="entry name" value="DUF7045"/>
</dbReference>
<feature type="region of interest" description="Disordered" evidence="1">
    <location>
        <begin position="922"/>
        <end position="947"/>
    </location>
</feature>
<feature type="compositionally biased region" description="Basic and acidic residues" evidence="1">
    <location>
        <begin position="922"/>
        <end position="940"/>
    </location>
</feature>
<dbReference type="PANTHER" id="PTHR22255">
    <property type="entry name" value="LP06548P"/>
    <property type="match status" value="1"/>
</dbReference>
<gene>
    <name evidence="6" type="ORF">C7M84_010106</name>
</gene>
<evidence type="ECO:0000259" key="3">
    <source>
        <dbReference type="Pfam" id="PF23070"/>
    </source>
</evidence>
<evidence type="ECO:0000313" key="7">
    <source>
        <dbReference type="Proteomes" id="UP000283509"/>
    </source>
</evidence>
<dbReference type="InterPro" id="IPR055470">
    <property type="entry name" value="DUF7042"/>
</dbReference>
<dbReference type="PANTHER" id="PTHR22255:SF4">
    <property type="entry name" value="CATION-INDEPENDENT MANNOSE-6-PHOSPHATE RECEPTOR"/>
    <property type="match status" value="1"/>
</dbReference>
<dbReference type="InterPro" id="IPR055471">
    <property type="entry name" value="DUF7043"/>
</dbReference>
<feature type="region of interest" description="Disordered" evidence="1">
    <location>
        <begin position="875"/>
        <end position="896"/>
    </location>
</feature>
<dbReference type="Pfam" id="PF23073">
    <property type="entry name" value="DUF7045"/>
    <property type="match status" value="1"/>
</dbReference>
<accession>A0A3R7Q8X0</accession>
<feature type="compositionally biased region" description="Basic and acidic residues" evidence="1">
    <location>
        <begin position="746"/>
        <end position="794"/>
    </location>
</feature>
<reference evidence="6 7" key="2">
    <citation type="submission" date="2019-01" db="EMBL/GenBank/DDBJ databases">
        <title>The decoding of complex shrimp genome reveals the adaptation for benthos swimmer, frequently molting mechanism and breeding impact on genome.</title>
        <authorList>
            <person name="Sun Y."/>
            <person name="Gao Y."/>
            <person name="Yu Y."/>
        </authorList>
    </citation>
    <scope>NUCLEOTIDE SEQUENCE [LARGE SCALE GENOMIC DNA]</scope>
    <source>
        <tissue evidence="6">Muscle</tissue>
    </source>
</reference>
<feature type="compositionally biased region" description="Basic and acidic residues" evidence="1">
    <location>
        <begin position="802"/>
        <end position="848"/>
    </location>
</feature>
<dbReference type="STRING" id="6689.A0A3R7Q8X0"/>
<dbReference type="EMBL" id="QCYY01002279">
    <property type="protein sequence ID" value="ROT71571.1"/>
    <property type="molecule type" value="Genomic_DNA"/>
</dbReference>
<comment type="caution">
    <text evidence="6">The sequence shown here is derived from an EMBL/GenBank/DDBJ whole genome shotgun (WGS) entry which is preliminary data.</text>
</comment>
<evidence type="ECO:0000259" key="5">
    <source>
        <dbReference type="Pfam" id="PF23073"/>
    </source>
</evidence>
<sequence length="1054" mass="117795">MVYTPSRKTRNATNMKLRFHLKLIGSDLDKPDFRLLCGLRDWPRFFFSLPLRPSPIMPLCGGTCRRGARGLPCRLPLRPPPSCPPRPCPVTRYPAFVPPASAHTRHPNNRPAYRRLIMADLSLARGVADTPFIARRCGMPTYRGAADSLRWTCPSGPHNGTPGDMTANSSAVTRRHHFRLRTYVNGGPVCPSAWGLFLTVPCDGFAWVLKGFVYGRSCWCLCYFPGELQGQWATQGTTSRGARGSRAPISYQHITITVDLVLEWGTCHARVDNNVILTDRTGGATCFRCISLNVISPKVVQVWTLGINACYTSESEAFSTCPPAPAIATRHAREIMLYKVKSDWDEPELPIECPLNGRYRFTYRRGGRRHGGRLGEQPVRILLQLPLRLRLQRQYRDCSGTDLQCLGSWVGEDGKNYLAVRDARINDGDPEPQFRCGMFLEEAGTGRVLLAFSEDSTCVNGLNSASDGFETYDLTSYPAPPLPPQVTLANCTFPRSLLGYWHHTYVEERTIMFKDYRNYKSYTATCVQDLNDGERFIVGDWNYNCMWLKRRSANILEFMLGLYPSEVFDDRLCDYAKFGDMTSWITQGKSLVEEPTACPIVGNYAGELPDAKGICSQLYSDCDAPEIMYYTVSECRNNTAIYEQREYQCLGQWEEEGRLYAFTYRRDVKTYECFVGVIKPSGVVFIKEAGPVCSRGVQPEVLGMKLHRKEACVPPTRASQSSLVTDYTPRATRPPWLRTTRPWKPITDHYDHDDDLIGSHDHSSNLDADDRDHTNGPHGASDHDHLHPADERGPAEGTGLADFDHIDNHVNGHGHADQHGDTGQHDDGEHDYKEKSDHVNDHTEEHGRTTAGHGHGAGQTPRQTARLLSEQAIVTRSQTAAPASTGDPGEDKARRRWKTMPSHHARVLENVTHVEMAVIAEGEGRSDMADKDHGDGHGDESTTLDPAMDGNTTLLCVTLADTENWNGTDNMTDFDMGNNCTDDWMDYESTTETAAPSTTDDSDIPNIPISILQYPTPLRTTPRPSMVTLPPMIWQPLGQPGIRRGITSRCCLID</sequence>
<dbReference type="OrthoDB" id="6345272at2759"/>
<evidence type="ECO:0000313" key="6">
    <source>
        <dbReference type="EMBL" id="ROT71571.1"/>
    </source>
</evidence>
<dbReference type="Pfam" id="PF23071">
    <property type="entry name" value="DUF7044"/>
    <property type="match status" value="1"/>
</dbReference>
<dbReference type="Pfam" id="PF23070">
    <property type="entry name" value="DUF7043"/>
    <property type="match status" value="1"/>
</dbReference>
<feature type="domain" description="DUF7044" evidence="4">
    <location>
        <begin position="222"/>
        <end position="322"/>
    </location>
</feature>
<dbReference type="AlphaFoldDB" id="A0A3R7Q8X0"/>
<proteinExistence type="predicted"/>
<evidence type="ECO:0000256" key="1">
    <source>
        <dbReference type="SAM" id="MobiDB-lite"/>
    </source>
</evidence>
<reference evidence="6 7" key="1">
    <citation type="submission" date="2018-04" db="EMBL/GenBank/DDBJ databases">
        <authorList>
            <person name="Zhang X."/>
            <person name="Yuan J."/>
            <person name="Li F."/>
            <person name="Xiang J."/>
        </authorList>
    </citation>
    <scope>NUCLEOTIDE SEQUENCE [LARGE SCALE GENOMIC DNA]</scope>
    <source>
        <tissue evidence="6">Muscle</tissue>
    </source>
</reference>
<protein>
    <submittedName>
        <fullName evidence="6">Uncharacterized protein</fullName>
    </submittedName>
</protein>
<dbReference type="Proteomes" id="UP000283509">
    <property type="component" value="Unassembled WGS sequence"/>
</dbReference>
<organism evidence="6 7">
    <name type="scientific">Penaeus vannamei</name>
    <name type="common">Whiteleg shrimp</name>
    <name type="synonym">Litopenaeus vannamei</name>
    <dbReference type="NCBI Taxonomy" id="6689"/>
    <lineage>
        <taxon>Eukaryota</taxon>
        <taxon>Metazoa</taxon>
        <taxon>Ecdysozoa</taxon>
        <taxon>Arthropoda</taxon>
        <taxon>Crustacea</taxon>
        <taxon>Multicrustacea</taxon>
        <taxon>Malacostraca</taxon>
        <taxon>Eumalacostraca</taxon>
        <taxon>Eucarida</taxon>
        <taxon>Decapoda</taxon>
        <taxon>Dendrobranchiata</taxon>
        <taxon>Penaeoidea</taxon>
        <taxon>Penaeidae</taxon>
        <taxon>Penaeus</taxon>
    </lineage>
</organism>
<feature type="region of interest" description="Disordered" evidence="1">
    <location>
        <begin position="713"/>
        <end position="863"/>
    </location>
</feature>
<dbReference type="InterPro" id="IPR055472">
    <property type="entry name" value="DUF7044"/>
</dbReference>
<feature type="domain" description="DUF7043" evidence="3">
    <location>
        <begin position="489"/>
        <end position="586"/>
    </location>
</feature>
<evidence type="ECO:0000259" key="2">
    <source>
        <dbReference type="Pfam" id="PF23069"/>
    </source>
</evidence>
<feature type="domain" description="DUF7042" evidence="2">
    <location>
        <begin position="350"/>
        <end position="475"/>
    </location>
</feature>
<evidence type="ECO:0000259" key="4">
    <source>
        <dbReference type="Pfam" id="PF23071"/>
    </source>
</evidence>
<feature type="domain" description="DUF7045" evidence="5">
    <location>
        <begin position="598"/>
        <end position="698"/>
    </location>
</feature>
<keyword evidence="7" id="KW-1185">Reference proteome</keyword>
<dbReference type="Pfam" id="PF23069">
    <property type="entry name" value="DUF7042"/>
    <property type="match status" value="1"/>
</dbReference>
<name>A0A3R7Q8X0_PENVA</name>